<gene>
    <name evidence="1" type="ORF">BT96DRAFT_1000235</name>
</gene>
<sequence length="262" mass="29667">MASLNFKEELIVDFEKSAKHWDFYGVILQSGDIFIMRPATPHYLGIVHALATGDLFTNTSHPNALEGLVRIIQWWHRSIFGSETIFLNALRKAGPQVQQSGLHIIPHKPNFHLLSDLIGFLNLANLVTLEPVLDARYYSLSQVEFIPDDTMELYEQGKGWVSKIKEWLFEHFEMHIEGDNADNGLTDISRLRIMSQEYLVQQSAALVVHKWEAAKAKIGGEVKGVTAAKIKSAIEHNFVGDGNFLEQWPNSKLDLSDWVVLC</sequence>
<keyword evidence="2" id="KW-1185">Reference proteome</keyword>
<evidence type="ECO:0000313" key="1">
    <source>
        <dbReference type="EMBL" id="KAE9392519.1"/>
    </source>
</evidence>
<name>A0A6A4H2T7_9AGAR</name>
<dbReference type="EMBL" id="ML769593">
    <property type="protein sequence ID" value="KAE9392519.1"/>
    <property type="molecule type" value="Genomic_DNA"/>
</dbReference>
<dbReference type="Proteomes" id="UP000799118">
    <property type="component" value="Unassembled WGS sequence"/>
</dbReference>
<accession>A0A6A4H2T7</accession>
<reference evidence="1" key="1">
    <citation type="journal article" date="2019" name="Environ. Microbiol.">
        <title>Fungal ecological strategies reflected in gene transcription - a case study of two litter decomposers.</title>
        <authorList>
            <person name="Barbi F."/>
            <person name="Kohler A."/>
            <person name="Barry K."/>
            <person name="Baskaran P."/>
            <person name="Daum C."/>
            <person name="Fauchery L."/>
            <person name="Ihrmark K."/>
            <person name="Kuo A."/>
            <person name="LaButti K."/>
            <person name="Lipzen A."/>
            <person name="Morin E."/>
            <person name="Grigoriev I.V."/>
            <person name="Henrissat B."/>
            <person name="Lindahl B."/>
            <person name="Martin F."/>
        </authorList>
    </citation>
    <scope>NUCLEOTIDE SEQUENCE</scope>
    <source>
        <strain evidence="1">JB14</strain>
    </source>
</reference>
<proteinExistence type="predicted"/>
<protein>
    <submittedName>
        <fullName evidence="1">Uncharacterized protein</fullName>
    </submittedName>
</protein>
<organism evidence="1 2">
    <name type="scientific">Gymnopus androsaceus JB14</name>
    <dbReference type="NCBI Taxonomy" id="1447944"/>
    <lineage>
        <taxon>Eukaryota</taxon>
        <taxon>Fungi</taxon>
        <taxon>Dikarya</taxon>
        <taxon>Basidiomycota</taxon>
        <taxon>Agaricomycotina</taxon>
        <taxon>Agaricomycetes</taxon>
        <taxon>Agaricomycetidae</taxon>
        <taxon>Agaricales</taxon>
        <taxon>Marasmiineae</taxon>
        <taxon>Omphalotaceae</taxon>
        <taxon>Gymnopus</taxon>
    </lineage>
</organism>
<dbReference type="AlphaFoldDB" id="A0A6A4H2T7"/>
<dbReference type="OrthoDB" id="3270451at2759"/>
<evidence type="ECO:0000313" key="2">
    <source>
        <dbReference type="Proteomes" id="UP000799118"/>
    </source>
</evidence>